<evidence type="ECO:0000256" key="4">
    <source>
        <dbReference type="ARBA" id="ARBA00022448"/>
    </source>
</evidence>
<dbReference type="AlphaFoldDB" id="A0A7Y9RYR8"/>
<dbReference type="InterPro" id="IPR053716">
    <property type="entry name" value="Flag_assembly_chemotaxis_eff"/>
</dbReference>
<keyword evidence="5" id="KW-1003">Cell membrane</keyword>
<sequence length="165" mass="17734">MIPGGTEAGMRAVARVRGVREKDSRLGLQQALAEAQSLQGRADAVRRQLAAGGAFEAGPGAEFAERRRVLESLGDELRSAEAAAESARNVAVAARAAWQQDKTRLSAVEMLLERRAETRRAERARREAHELDDIAGQLHQRHAVVARAARAEVAPARPGGIEEAS</sequence>
<dbReference type="GO" id="GO:0009288">
    <property type="term" value="C:bacterial-type flagellum"/>
    <property type="evidence" value="ECO:0007669"/>
    <property type="project" value="InterPro"/>
</dbReference>
<evidence type="ECO:0000256" key="8">
    <source>
        <dbReference type="ARBA" id="ARBA00022927"/>
    </source>
</evidence>
<comment type="caution">
    <text evidence="12">The sequence shown here is derived from an EMBL/GenBank/DDBJ whole genome shotgun (WGS) entry which is preliminary data.</text>
</comment>
<keyword evidence="12" id="KW-0966">Cell projection</keyword>
<evidence type="ECO:0000313" key="12">
    <source>
        <dbReference type="EMBL" id="NYG58720.1"/>
    </source>
</evidence>
<dbReference type="GO" id="GO:0071973">
    <property type="term" value="P:bacterial-type flagellum-dependent cell motility"/>
    <property type="evidence" value="ECO:0007669"/>
    <property type="project" value="InterPro"/>
</dbReference>
<evidence type="ECO:0000256" key="6">
    <source>
        <dbReference type="ARBA" id="ARBA00022500"/>
    </source>
</evidence>
<feature type="coiled-coil region" evidence="11">
    <location>
        <begin position="28"/>
        <end position="90"/>
    </location>
</feature>
<evidence type="ECO:0000256" key="7">
    <source>
        <dbReference type="ARBA" id="ARBA00022795"/>
    </source>
</evidence>
<keyword evidence="12" id="KW-0282">Flagellum</keyword>
<dbReference type="Gene3D" id="1.10.287.1700">
    <property type="match status" value="1"/>
</dbReference>
<organism evidence="12 13">
    <name type="scientific">Nocardioides daedukensis</name>
    <dbReference type="NCBI Taxonomy" id="634462"/>
    <lineage>
        <taxon>Bacteria</taxon>
        <taxon>Bacillati</taxon>
        <taxon>Actinomycetota</taxon>
        <taxon>Actinomycetes</taxon>
        <taxon>Propionibacteriales</taxon>
        <taxon>Nocardioidaceae</taxon>
        <taxon>Nocardioides</taxon>
    </lineage>
</organism>
<dbReference type="GO" id="GO:0015031">
    <property type="term" value="P:protein transport"/>
    <property type="evidence" value="ECO:0007669"/>
    <property type="project" value="UniProtKB-KW"/>
</dbReference>
<dbReference type="InterPro" id="IPR012823">
    <property type="entry name" value="Flagell_FliJ"/>
</dbReference>
<keyword evidence="8" id="KW-0653">Protein transport</keyword>
<evidence type="ECO:0000256" key="3">
    <source>
        <dbReference type="ARBA" id="ARBA00020392"/>
    </source>
</evidence>
<dbReference type="Pfam" id="PF02050">
    <property type="entry name" value="FliJ"/>
    <property type="match status" value="1"/>
</dbReference>
<keyword evidence="7" id="KW-1005">Bacterial flagellum biogenesis</keyword>
<dbReference type="EMBL" id="JACCAA010000001">
    <property type="protein sequence ID" value="NYG58720.1"/>
    <property type="molecule type" value="Genomic_DNA"/>
</dbReference>
<dbReference type="GO" id="GO:0044781">
    <property type="term" value="P:bacterial-type flagellum organization"/>
    <property type="evidence" value="ECO:0007669"/>
    <property type="project" value="UniProtKB-KW"/>
</dbReference>
<evidence type="ECO:0000256" key="1">
    <source>
        <dbReference type="ARBA" id="ARBA00004413"/>
    </source>
</evidence>
<keyword evidence="11" id="KW-0175">Coiled coil</keyword>
<dbReference type="RefSeq" id="WP_179501855.1">
    <property type="nucleotide sequence ID" value="NZ_JACCAA010000001.1"/>
</dbReference>
<dbReference type="Proteomes" id="UP000540656">
    <property type="component" value="Unassembled WGS sequence"/>
</dbReference>
<accession>A0A7Y9RYR8</accession>
<evidence type="ECO:0000256" key="11">
    <source>
        <dbReference type="SAM" id="Coils"/>
    </source>
</evidence>
<dbReference type="GO" id="GO:0006935">
    <property type="term" value="P:chemotaxis"/>
    <property type="evidence" value="ECO:0007669"/>
    <property type="project" value="UniProtKB-KW"/>
</dbReference>
<proteinExistence type="inferred from homology"/>
<evidence type="ECO:0000256" key="2">
    <source>
        <dbReference type="ARBA" id="ARBA00010004"/>
    </source>
</evidence>
<evidence type="ECO:0000256" key="9">
    <source>
        <dbReference type="ARBA" id="ARBA00023136"/>
    </source>
</evidence>
<keyword evidence="9" id="KW-0472">Membrane</keyword>
<comment type="subcellular location">
    <subcellularLocation>
        <location evidence="1">Cell membrane</location>
        <topology evidence="1">Peripheral membrane protein</topology>
        <orientation evidence="1">Cytoplasmic side</orientation>
    </subcellularLocation>
</comment>
<keyword evidence="13" id="KW-1185">Reference proteome</keyword>
<protein>
    <recommendedName>
        <fullName evidence="3">Flagellar FliJ protein</fullName>
    </recommendedName>
</protein>
<evidence type="ECO:0000313" key="13">
    <source>
        <dbReference type="Proteomes" id="UP000540656"/>
    </source>
</evidence>
<keyword evidence="10" id="KW-1006">Bacterial flagellum protein export</keyword>
<keyword evidence="6" id="KW-0145">Chemotaxis</keyword>
<name>A0A7Y9RYR8_9ACTN</name>
<gene>
    <name evidence="12" type="ORF">BJ980_001643</name>
</gene>
<comment type="similarity">
    <text evidence="2">Belongs to the FliJ family.</text>
</comment>
<evidence type="ECO:0000256" key="5">
    <source>
        <dbReference type="ARBA" id="ARBA00022475"/>
    </source>
</evidence>
<keyword evidence="4" id="KW-0813">Transport</keyword>
<dbReference type="GO" id="GO:0005886">
    <property type="term" value="C:plasma membrane"/>
    <property type="evidence" value="ECO:0007669"/>
    <property type="project" value="UniProtKB-SubCell"/>
</dbReference>
<keyword evidence="12" id="KW-0969">Cilium</keyword>
<evidence type="ECO:0000256" key="10">
    <source>
        <dbReference type="ARBA" id="ARBA00023225"/>
    </source>
</evidence>
<reference evidence="12 13" key="1">
    <citation type="submission" date="2020-07" db="EMBL/GenBank/DDBJ databases">
        <title>Sequencing the genomes of 1000 actinobacteria strains.</title>
        <authorList>
            <person name="Klenk H.-P."/>
        </authorList>
    </citation>
    <scope>NUCLEOTIDE SEQUENCE [LARGE SCALE GENOMIC DNA]</scope>
    <source>
        <strain evidence="12 13">DSM 23819</strain>
    </source>
</reference>